<keyword evidence="1" id="KW-1133">Transmembrane helix</keyword>
<evidence type="ECO:0000259" key="2">
    <source>
        <dbReference type="Pfam" id="PF03703"/>
    </source>
</evidence>
<dbReference type="PANTHER" id="PTHR37938">
    <property type="entry name" value="BLL0215 PROTEIN"/>
    <property type="match status" value="1"/>
</dbReference>
<reference evidence="3 4" key="1">
    <citation type="submission" date="2019-02" db="EMBL/GenBank/DDBJ databases">
        <title>Deep-cultivation of Planctomycetes and their phenomic and genomic characterization uncovers novel biology.</title>
        <authorList>
            <person name="Wiegand S."/>
            <person name="Jogler M."/>
            <person name="Boedeker C."/>
            <person name="Pinto D."/>
            <person name="Vollmers J."/>
            <person name="Rivas-Marin E."/>
            <person name="Kohn T."/>
            <person name="Peeters S.H."/>
            <person name="Heuer A."/>
            <person name="Rast P."/>
            <person name="Oberbeckmann S."/>
            <person name="Bunk B."/>
            <person name="Jeske O."/>
            <person name="Meyerdierks A."/>
            <person name="Storesund J.E."/>
            <person name="Kallscheuer N."/>
            <person name="Luecker S."/>
            <person name="Lage O.M."/>
            <person name="Pohl T."/>
            <person name="Merkel B.J."/>
            <person name="Hornburger P."/>
            <person name="Mueller R.-W."/>
            <person name="Bruemmer F."/>
            <person name="Labrenz M."/>
            <person name="Spormann A.M."/>
            <person name="Op Den Camp H."/>
            <person name="Overmann J."/>
            <person name="Amann R."/>
            <person name="Jetten M.S.M."/>
            <person name="Mascher T."/>
            <person name="Medema M.H."/>
            <person name="Devos D.P."/>
            <person name="Kaster A.-K."/>
            <person name="Ovreas L."/>
            <person name="Rohde M."/>
            <person name="Galperin M.Y."/>
            <person name="Jogler C."/>
        </authorList>
    </citation>
    <scope>NUCLEOTIDE SEQUENCE [LARGE SCALE GENOMIC DNA]</scope>
    <source>
        <strain evidence="3 4">KOR42</strain>
    </source>
</reference>
<dbReference type="InterPro" id="IPR005182">
    <property type="entry name" value="YdbS-like_PH"/>
</dbReference>
<proteinExistence type="predicted"/>
<dbReference type="OrthoDB" id="288063at2"/>
<gene>
    <name evidence="3" type="ORF">KOR42_25480</name>
</gene>
<comment type="caution">
    <text evidence="3">The sequence shown here is derived from an EMBL/GenBank/DDBJ whole genome shotgun (WGS) entry which is preliminary data.</text>
</comment>
<feature type="domain" description="YdbS-like PH" evidence="2">
    <location>
        <begin position="140"/>
        <end position="215"/>
    </location>
</feature>
<accession>A0A5C5X8W3</accession>
<evidence type="ECO:0000313" key="4">
    <source>
        <dbReference type="Proteomes" id="UP000317243"/>
    </source>
</evidence>
<name>A0A5C5X8W3_9PLAN</name>
<dbReference type="Gene3D" id="2.20.28.160">
    <property type="match status" value="1"/>
</dbReference>
<feature type="transmembrane region" description="Helical" evidence="1">
    <location>
        <begin position="89"/>
        <end position="110"/>
    </location>
</feature>
<keyword evidence="1" id="KW-0472">Membrane</keyword>
<dbReference type="Proteomes" id="UP000317243">
    <property type="component" value="Unassembled WGS sequence"/>
</dbReference>
<evidence type="ECO:0000256" key="1">
    <source>
        <dbReference type="SAM" id="Phobius"/>
    </source>
</evidence>
<dbReference type="RefSeq" id="WP_146509930.1">
    <property type="nucleotide sequence ID" value="NZ_SIHI01000001.1"/>
</dbReference>
<organism evidence="3 4">
    <name type="scientific">Thalassoglobus neptunius</name>
    <dbReference type="NCBI Taxonomy" id="1938619"/>
    <lineage>
        <taxon>Bacteria</taxon>
        <taxon>Pseudomonadati</taxon>
        <taxon>Planctomycetota</taxon>
        <taxon>Planctomycetia</taxon>
        <taxon>Planctomycetales</taxon>
        <taxon>Planctomycetaceae</taxon>
        <taxon>Thalassoglobus</taxon>
    </lineage>
</organism>
<dbReference type="Pfam" id="PF03703">
    <property type="entry name" value="bPH_2"/>
    <property type="match status" value="1"/>
</dbReference>
<dbReference type="AlphaFoldDB" id="A0A5C5X8W3"/>
<sequence>MPVPTDEVTEVSYRCPNCEALISIADEFVGQTVDCPRCSVPFEAQAPVAQPILKTNNSETESDYTIQTPSDDETVLETARPALFRKHPVQLLTMIAIGGAALVAIVTSLADGNWSFVLGAGVVLLLIAGYSGYRWVQILATSLTITNKRTRLRHGIISKKTSEVQHDDVRNLQVDQTVLERFLGIGDLAISSSGQDDLEIIAIAIPQPNSMAELIRRMQ</sequence>
<keyword evidence="1" id="KW-0812">Transmembrane</keyword>
<keyword evidence="4" id="KW-1185">Reference proteome</keyword>
<evidence type="ECO:0000313" key="3">
    <source>
        <dbReference type="EMBL" id="TWT59159.1"/>
    </source>
</evidence>
<feature type="transmembrane region" description="Helical" evidence="1">
    <location>
        <begin position="116"/>
        <end position="133"/>
    </location>
</feature>
<protein>
    <submittedName>
        <fullName evidence="3">Bacterial membrane flanked domain protein</fullName>
    </submittedName>
</protein>
<dbReference type="EMBL" id="SIHI01000001">
    <property type="protein sequence ID" value="TWT59159.1"/>
    <property type="molecule type" value="Genomic_DNA"/>
</dbReference>
<dbReference type="PANTHER" id="PTHR37938:SF1">
    <property type="entry name" value="BLL0215 PROTEIN"/>
    <property type="match status" value="1"/>
</dbReference>